<accession>A0AAD7SDL4</accession>
<proteinExistence type="predicted"/>
<gene>
    <name evidence="1" type="ORF">AAFF_G00394090</name>
</gene>
<comment type="caution">
    <text evidence="1">The sequence shown here is derived from an EMBL/GenBank/DDBJ whole genome shotgun (WGS) entry which is preliminary data.</text>
</comment>
<keyword evidence="2" id="KW-1185">Reference proteome</keyword>
<dbReference type="AlphaFoldDB" id="A0AAD7SDL4"/>
<dbReference type="Proteomes" id="UP001221898">
    <property type="component" value="Unassembled WGS sequence"/>
</dbReference>
<organism evidence="1 2">
    <name type="scientific">Aldrovandia affinis</name>
    <dbReference type="NCBI Taxonomy" id="143900"/>
    <lineage>
        <taxon>Eukaryota</taxon>
        <taxon>Metazoa</taxon>
        <taxon>Chordata</taxon>
        <taxon>Craniata</taxon>
        <taxon>Vertebrata</taxon>
        <taxon>Euteleostomi</taxon>
        <taxon>Actinopterygii</taxon>
        <taxon>Neopterygii</taxon>
        <taxon>Teleostei</taxon>
        <taxon>Notacanthiformes</taxon>
        <taxon>Halosauridae</taxon>
        <taxon>Aldrovandia</taxon>
    </lineage>
</organism>
<protein>
    <submittedName>
        <fullName evidence="1">Uncharacterized protein</fullName>
    </submittedName>
</protein>
<name>A0AAD7SDL4_9TELE</name>
<dbReference type="EMBL" id="JAINUG010000075">
    <property type="protein sequence ID" value="KAJ8400640.1"/>
    <property type="molecule type" value="Genomic_DNA"/>
</dbReference>
<evidence type="ECO:0000313" key="2">
    <source>
        <dbReference type="Proteomes" id="UP001221898"/>
    </source>
</evidence>
<reference evidence="1" key="1">
    <citation type="journal article" date="2023" name="Science">
        <title>Genome structures resolve the early diversification of teleost fishes.</title>
        <authorList>
            <person name="Parey E."/>
            <person name="Louis A."/>
            <person name="Montfort J."/>
            <person name="Bouchez O."/>
            <person name="Roques C."/>
            <person name="Iampietro C."/>
            <person name="Lluch J."/>
            <person name="Castinel A."/>
            <person name="Donnadieu C."/>
            <person name="Desvignes T."/>
            <person name="Floi Bucao C."/>
            <person name="Jouanno E."/>
            <person name="Wen M."/>
            <person name="Mejri S."/>
            <person name="Dirks R."/>
            <person name="Jansen H."/>
            <person name="Henkel C."/>
            <person name="Chen W.J."/>
            <person name="Zahm M."/>
            <person name="Cabau C."/>
            <person name="Klopp C."/>
            <person name="Thompson A.W."/>
            <person name="Robinson-Rechavi M."/>
            <person name="Braasch I."/>
            <person name="Lecointre G."/>
            <person name="Bobe J."/>
            <person name="Postlethwait J.H."/>
            <person name="Berthelot C."/>
            <person name="Roest Crollius H."/>
            <person name="Guiguen Y."/>
        </authorList>
    </citation>
    <scope>NUCLEOTIDE SEQUENCE</scope>
    <source>
        <strain evidence="1">NC1722</strain>
    </source>
</reference>
<sequence>MATLRELRWGIQQQLHLLIDTAKTDVIYKIAASFQDKVEGGLPDDGASDVELCDFIVDFLRSVGVSAMWSGIVQAWMNQCRWTQEATREIPTSQARTHQVQLGHRDVTALLDPGSAVTLMHPDFVQTQGTPARPLALPVYMGIPSRSQGSG</sequence>
<evidence type="ECO:0000313" key="1">
    <source>
        <dbReference type="EMBL" id="KAJ8400640.1"/>
    </source>
</evidence>